<dbReference type="RefSeq" id="WP_377199360.1">
    <property type="nucleotide sequence ID" value="NZ_JBHUHF010000001.1"/>
</dbReference>
<protein>
    <submittedName>
        <fullName evidence="1">Uncharacterized protein</fullName>
    </submittedName>
</protein>
<dbReference type="Proteomes" id="UP001597338">
    <property type="component" value="Unassembled WGS sequence"/>
</dbReference>
<gene>
    <name evidence="1" type="ORF">ACFSL2_19155</name>
</gene>
<comment type="caution">
    <text evidence="1">The sequence shown here is derived from an EMBL/GenBank/DDBJ whole genome shotgun (WGS) entry which is preliminary data.</text>
</comment>
<sequence>MRVNTMSSGVADAVVSAPSAGDMLRFAAYVAELIGDDRIESISCHDRTSAGTKKLFVTVTDTMHGETVAHLLGLELRTDLGREDSEGFSCWEGNSGNVPVFLSAPMALGGLPRRRPWDWSELDDTTNSDMKAVA</sequence>
<keyword evidence="2" id="KW-1185">Reference proteome</keyword>
<evidence type="ECO:0000313" key="2">
    <source>
        <dbReference type="Proteomes" id="UP001597338"/>
    </source>
</evidence>
<reference evidence="2" key="1">
    <citation type="journal article" date="2019" name="Int. J. Syst. Evol. Microbiol.">
        <title>The Global Catalogue of Microorganisms (GCM) 10K type strain sequencing project: providing services to taxonomists for standard genome sequencing and annotation.</title>
        <authorList>
            <consortium name="The Broad Institute Genomics Platform"/>
            <consortium name="The Broad Institute Genome Sequencing Center for Infectious Disease"/>
            <person name="Wu L."/>
            <person name="Ma J."/>
        </authorList>
    </citation>
    <scope>NUCLEOTIDE SEQUENCE [LARGE SCALE GENOMIC DNA]</scope>
    <source>
        <strain evidence="2">CCM 7043</strain>
    </source>
</reference>
<organism evidence="1 2">
    <name type="scientific">Promicromonospora aerolata</name>
    <dbReference type="NCBI Taxonomy" id="195749"/>
    <lineage>
        <taxon>Bacteria</taxon>
        <taxon>Bacillati</taxon>
        <taxon>Actinomycetota</taxon>
        <taxon>Actinomycetes</taxon>
        <taxon>Micrococcales</taxon>
        <taxon>Promicromonosporaceae</taxon>
        <taxon>Promicromonospora</taxon>
    </lineage>
</organism>
<dbReference type="EMBL" id="JBHUHF010000001">
    <property type="protein sequence ID" value="MFD2027628.1"/>
    <property type="molecule type" value="Genomic_DNA"/>
</dbReference>
<evidence type="ECO:0000313" key="1">
    <source>
        <dbReference type="EMBL" id="MFD2027628.1"/>
    </source>
</evidence>
<name>A0ABW4VCW5_9MICO</name>
<proteinExistence type="predicted"/>
<accession>A0ABW4VCW5</accession>